<dbReference type="SMART" id="SM00342">
    <property type="entry name" value="HTH_ARAC"/>
    <property type="match status" value="1"/>
</dbReference>
<feature type="domain" description="HTH araC/xylS-type" evidence="4">
    <location>
        <begin position="172"/>
        <end position="270"/>
    </location>
</feature>
<keyword evidence="1" id="KW-0805">Transcription regulation</keyword>
<dbReference type="GO" id="GO:0043565">
    <property type="term" value="F:sequence-specific DNA binding"/>
    <property type="evidence" value="ECO:0007669"/>
    <property type="project" value="InterPro"/>
</dbReference>
<protein>
    <submittedName>
        <fullName evidence="5">AraC family transcriptional regulator</fullName>
    </submittedName>
</protein>
<dbReference type="Pfam" id="PF12833">
    <property type="entry name" value="HTH_18"/>
    <property type="match status" value="1"/>
</dbReference>
<sequence length="282" mass="32578">MTETYHFTQAQFIHPEERIRIHTLNNAIYRTVTRHKHDFVELFYVRSGKALHRLNEKSFRAGAGDVFVIQAGDVHAFEPITPQFEWIDCMFTPDFVDYDVRSLPSGRKYYASDGMEIEYLMQTMLREYEDKKPAYLTKLRGYLLALLAELGRQGEQGAENDYVRRKKTRLLQEAIAYVHQHYRDKIKLDDAAAKLGISRSSLNRLFRGQLHDSFAGFVNAYRLEQCSRLLRSGDAPIRDAALECGFADGKHFRTQFRRRFGMTPGEFRKAAVPDGGDPAVEP</sequence>
<evidence type="ECO:0000313" key="6">
    <source>
        <dbReference type="Proteomes" id="UP000476064"/>
    </source>
</evidence>
<name>A0A6C0FV32_9BACL</name>
<evidence type="ECO:0000256" key="2">
    <source>
        <dbReference type="ARBA" id="ARBA00023125"/>
    </source>
</evidence>
<dbReference type="SUPFAM" id="SSF51215">
    <property type="entry name" value="Regulatory protein AraC"/>
    <property type="match status" value="1"/>
</dbReference>
<dbReference type="PANTHER" id="PTHR43280">
    <property type="entry name" value="ARAC-FAMILY TRANSCRIPTIONAL REGULATOR"/>
    <property type="match status" value="1"/>
</dbReference>
<dbReference type="InterPro" id="IPR037923">
    <property type="entry name" value="HTH-like"/>
</dbReference>
<keyword evidence="6" id="KW-1185">Reference proteome</keyword>
<dbReference type="InterPro" id="IPR020449">
    <property type="entry name" value="Tscrpt_reg_AraC-type_HTH"/>
</dbReference>
<evidence type="ECO:0000256" key="1">
    <source>
        <dbReference type="ARBA" id="ARBA00023015"/>
    </source>
</evidence>
<dbReference type="InterPro" id="IPR014710">
    <property type="entry name" value="RmlC-like_jellyroll"/>
</dbReference>
<keyword evidence="3" id="KW-0804">Transcription</keyword>
<dbReference type="PRINTS" id="PR00032">
    <property type="entry name" value="HTHARAC"/>
</dbReference>
<dbReference type="InterPro" id="IPR009057">
    <property type="entry name" value="Homeodomain-like_sf"/>
</dbReference>
<keyword evidence="2" id="KW-0238">DNA-binding</keyword>
<dbReference type="Gene3D" id="2.60.120.10">
    <property type="entry name" value="Jelly Rolls"/>
    <property type="match status" value="1"/>
</dbReference>
<proteinExistence type="predicted"/>
<dbReference type="GO" id="GO:0003700">
    <property type="term" value="F:DNA-binding transcription factor activity"/>
    <property type="evidence" value="ECO:0007669"/>
    <property type="project" value="InterPro"/>
</dbReference>
<dbReference type="SUPFAM" id="SSF46689">
    <property type="entry name" value="Homeodomain-like"/>
    <property type="match status" value="2"/>
</dbReference>
<dbReference type="Pfam" id="PF02311">
    <property type="entry name" value="AraC_binding"/>
    <property type="match status" value="1"/>
</dbReference>
<dbReference type="RefSeq" id="WP_162355958.1">
    <property type="nucleotide sequence ID" value="NZ_CP048209.1"/>
</dbReference>
<dbReference type="PROSITE" id="PS01124">
    <property type="entry name" value="HTH_ARAC_FAMILY_2"/>
    <property type="match status" value="1"/>
</dbReference>
<dbReference type="EMBL" id="CP048209">
    <property type="protein sequence ID" value="QHT59892.1"/>
    <property type="molecule type" value="Genomic_DNA"/>
</dbReference>
<dbReference type="Gene3D" id="1.10.10.60">
    <property type="entry name" value="Homeodomain-like"/>
    <property type="match status" value="1"/>
</dbReference>
<organism evidence="5 6">
    <name type="scientific">Paenibacillus lycopersici</name>
    <dbReference type="NCBI Taxonomy" id="2704462"/>
    <lineage>
        <taxon>Bacteria</taxon>
        <taxon>Bacillati</taxon>
        <taxon>Bacillota</taxon>
        <taxon>Bacilli</taxon>
        <taxon>Bacillales</taxon>
        <taxon>Paenibacillaceae</taxon>
        <taxon>Paenibacillus</taxon>
    </lineage>
</organism>
<gene>
    <name evidence="5" type="ORF">GXP70_07970</name>
</gene>
<dbReference type="PANTHER" id="PTHR43280:SF28">
    <property type="entry name" value="HTH-TYPE TRANSCRIPTIONAL ACTIVATOR RHAS"/>
    <property type="match status" value="1"/>
</dbReference>
<dbReference type="KEGG" id="plyc:GXP70_07970"/>
<accession>A0A6C0FV32</accession>
<dbReference type="AlphaFoldDB" id="A0A6C0FV32"/>
<dbReference type="InterPro" id="IPR018060">
    <property type="entry name" value="HTH_AraC"/>
</dbReference>
<dbReference type="InterPro" id="IPR003313">
    <property type="entry name" value="AraC-bd"/>
</dbReference>
<dbReference type="Proteomes" id="UP000476064">
    <property type="component" value="Chromosome"/>
</dbReference>
<evidence type="ECO:0000313" key="5">
    <source>
        <dbReference type="EMBL" id="QHT59892.1"/>
    </source>
</evidence>
<evidence type="ECO:0000256" key="3">
    <source>
        <dbReference type="ARBA" id="ARBA00023163"/>
    </source>
</evidence>
<evidence type="ECO:0000259" key="4">
    <source>
        <dbReference type="PROSITE" id="PS01124"/>
    </source>
</evidence>
<reference evidence="5 6" key="1">
    <citation type="submission" date="2020-01" db="EMBL/GenBank/DDBJ databases">
        <title>Paenibacillus sp. nov., isolated from tomato rhizosphere.</title>
        <authorList>
            <person name="Weon H.-Y."/>
            <person name="Lee S.A."/>
        </authorList>
    </citation>
    <scope>NUCLEOTIDE SEQUENCE [LARGE SCALE GENOMIC DNA]</scope>
    <source>
        <strain evidence="5 6">12200R-189</strain>
    </source>
</reference>